<reference evidence="5" key="2">
    <citation type="submission" date="2017-06" db="EMBL/GenBank/DDBJ databases">
        <title>WGS assembly of Brachypodium distachyon.</title>
        <authorList>
            <consortium name="The International Brachypodium Initiative"/>
            <person name="Lucas S."/>
            <person name="Harmon-Smith M."/>
            <person name="Lail K."/>
            <person name="Tice H."/>
            <person name="Grimwood J."/>
            <person name="Bruce D."/>
            <person name="Barry K."/>
            <person name="Shu S."/>
            <person name="Lindquist E."/>
            <person name="Wang M."/>
            <person name="Pitluck S."/>
            <person name="Vogel J.P."/>
            <person name="Garvin D.F."/>
            <person name="Mockler T.C."/>
            <person name="Schmutz J."/>
            <person name="Rokhsar D."/>
            <person name="Bevan M.W."/>
        </authorList>
    </citation>
    <scope>NUCLEOTIDE SEQUENCE</scope>
    <source>
        <strain evidence="5">Bd21</strain>
    </source>
</reference>
<proteinExistence type="inferred from homology"/>
<dbReference type="PANTHER" id="PTHR36479">
    <property type="entry name" value="ULP_PROTEASE DOMAIN-CONTAINING PROTEIN"/>
    <property type="match status" value="1"/>
</dbReference>
<dbReference type="SUPFAM" id="SSF54001">
    <property type="entry name" value="Cysteine proteinases"/>
    <property type="match status" value="1"/>
</dbReference>
<evidence type="ECO:0000259" key="4">
    <source>
        <dbReference type="PROSITE" id="PS50600"/>
    </source>
</evidence>
<dbReference type="ExpressionAtlas" id="A0A2K2CN61">
    <property type="expression patterns" value="baseline"/>
</dbReference>
<reference evidence="6" key="3">
    <citation type="submission" date="2018-08" db="UniProtKB">
        <authorList>
            <consortium name="EnsemblPlants"/>
        </authorList>
    </citation>
    <scope>IDENTIFICATION</scope>
    <source>
        <strain evidence="6">cv. Bd21</strain>
    </source>
</reference>
<evidence type="ECO:0000313" key="5">
    <source>
        <dbReference type="EMBL" id="PNT63462.1"/>
    </source>
</evidence>
<accession>A0A2K2CN61</accession>
<dbReference type="GO" id="GO:0008234">
    <property type="term" value="F:cysteine-type peptidase activity"/>
    <property type="evidence" value="ECO:0007669"/>
    <property type="project" value="InterPro"/>
</dbReference>
<dbReference type="AlphaFoldDB" id="A0A2K2CN61"/>
<dbReference type="PROSITE" id="PS50600">
    <property type="entry name" value="ULP_PROTEASE"/>
    <property type="match status" value="1"/>
</dbReference>
<evidence type="ECO:0000256" key="1">
    <source>
        <dbReference type="ARBA" id="ARBA00005234"/>
    </source>
</evidence>
<name>A0A2K2CN61_BRADI</name>
<dbReference type="Pfam" id="PF02902">
    <property type="entry name" value="Peptidase_C48"/>
    <property type="match status" value="1"/>
</dbReference>
<dbReference type="EMBL" id="CM000883">
    <property type="protein sequence ID" value="PNT63462.1"/>
    <property type="molecule type" value="Genomic_DNA"/>
</dbReference>
<dbReference type="GO" id="GO:0006508">
    <property type="term" value="P:proteolysis"/>
    <property type="evidence" value="ECO:0007669"/>
    <property type="project" value="UniProtKB-KW"/>
</dbReference>
<comment type="similarity">
    <text evidence="1">Belongs to the peptidase C48 family.</text>
</comment>
<keyword evidence="2" id="KW-0645">Protease</keyword>
<dbReference type="InterPro" id="IPR003653">
    <property type="entry name" value="Peptidase_C48_C"/>
</dbReference>
<dbReference type="Proteomes" id="UP000008810">
    <property type="component" value="Chromosome 4"/>
</dbReference>
<feature type="domain" description="Ubiquitin-like protease family profile" evidence="4">
    <location>
        <begin position="353"/>
        <end position="616"/>
    </location>
</feature>
<reference evidence="5 6" key="1">
    <citation type="journal article" date="2010" name="Nature">
        <title>Genome sequencing and analysis of the model grass Brachypodium distachyon.</title>
        <authorList>
            <consortium name="International Brachypodium Initiative"/>
        </authorList>
    </citation>
    <scope>NUCLEOTIDE SEQUENCE [LARGE SCALE GENOMIC DNA]</scope>
    <source>
        <strain evidence="5 6">Bd21</strain>
    </source>
</reference>
<evidence type="ECO:0000256" key="3">
    <source>
        <dbReference type="ARBA" id="ARBA00022801"/>
    </source>
</evidence>
<evidence type="ECO:0000313" key="6">
    <source>
        <dbReference type="EnsemblPlants" id="PNT63462"/>
    </source>
</evidence>
<organism evidence="5">
    <name type="scientific">Brachypodium distachyon</name>
    <name type="common">Purple false brome</name>
    <name type="synonym">Trachynia distachya</name>
    <dbReference type="NCBI Taxonomy" id="15368"/>
    <lineage>
        <taxon>Eukaryota</taxon>
        <taxon>Viridiplantae</taxon>
        <taxon>Streptophyta</taxon>
        <taxon>Embryophyta</taxon>
        <taxon>Tracheophyta</taxon>
        <taxon>Spermatophyta</taxon>
        <taxon>Magnoliopsida</taxon>
        <taxon>Liliopsida</taxon>
        <taxon>Poales</taxon>
        <taxon>Poaceae</taxon>
        <taxon>BOP clade</taxon>
        <taxon>Pooideae</taxon>
        <taxon>Stipodae</taxon>
        <taxon>Brachypodieae</taxon>
        <taxon>Brachypodium</taxon>
    </lineage>
</organism>
<dbReference type="PANTHER" id="PTHR36479:SF11">
    <property type="entry name" value="NPH3 DOMAIN-CONTAINING PROTEIN"/>
    <property type="match status" value="1"/>
</dbReference>
<keyword evidence="3" id="KW-0378">Hydrolase</keyword>
<evidence type="ECO:0000313" key="7">
    <source>
        <dbReference type="Proteomes" id="UP000008810"/>
    </source>
</evidence>
<sequence length="661" mass="70991">MKYPNKDMAKGADSRVAATRIARKMDGTSEDVAACIPEVVARSRPMKGGTAIDGLRKSNAVFGRLRAMLNINADNVADPKVADPKAVDPKVSYHKAVDEPIADAPSSTMPAGDAGVLSDAGVITAPGSRPEKIVPPVVGSASKPVVIVSPAFGSAAKLVEIVSPAVGSAAKPVEIVSPVVGSAAKPVDIVSPVVGSASRPVEIGSPADPAARPAPLNIGGATVMAHAGVTRGDLIDKLSPTGQEAAEGLIGLQTGMFPASLLFANPNAGLKYTTPVKTYTRTKAATQSGIGGPSVSASRQSACVDKKEVGDALAGPSDGLGGNKVDVHKSTRHRMAFTPPGFDLGFGEDAEPVAKQQKHVSFVLPDEQLGADIDINKGAFVDLGTVVVSQEEIELFDIYDREYRKANVAVMSGSAENELYKKVRRFGDGRKTSKSKEATWIELGELAACVKPRGQLTSNVAEAAIEYIKLYDCPDDKVLMSYVVGKKISEGNVKHNVIKAAFSQEIGSKLTRKYIIMFPFIQTWGVGKDKVGHWYTISINTKQRMFEILDSLRGPDNDDLQSHSRVMLAHIKRAWKEHYGGAKLQIEDFTTQHIDVPKQNNLDDCGFYMLEFMRKWDGRVVPALELDDIVELRKVLTYKMIVTQPFNEKKNAKDFIEENTK</sequence>
<protein>
    <recommendedName>
        <fullName evidence="4">Ubiquitin-like protease family profile domain-containing protein</fullName>
    </recommendedName>
</protein>
<gene>
    <name evidence="5" type="ORF">BRADI_4g16247v3</name>
</gene>
<dbReference type="EnsemblPlants" id="PNT63462">
    <property type="protein sequence ID" value="PNT63462"/>
    <property type="gene ID" value="BRADI_4g16247v3"/>
</dbReference>
<dbReference type="InterPro" id="IPR038765">
    <property type="entry name" value="Papain-like_cys_pep_sf"/>
</dbReference>
<dbReference type="Gramene" id="PNT63462">
    <property type="protein sequence ID" value="PNT63462"/>
    <property type="gene ID" value="BRADI_4g16247v3"/>
</dbReference>
<keyword evidence="7" id="KW-1185">Reference proteome</keyword>
<evidence type="ECO:0000256" key="2">
    <source>
        <dbReference type="ARBA" id="ARBA00022670"/>
    </source>
</evidence>
<dbReference type="InParanoid" id="A0A2K2CN61"/>
<dbReference type="Gene3D" id="3.40.395.10">
    <property type="entry name" value="Adenoviral Proteinase, Chain A"/>
    <property type="match status" value="1"/>
</dbReference>